<keyword evidence="2" id="KW-1185">Reference proteome</keyword>
<reference evidence="2" key="1">
    <citation type="submission" date="2015-04" db="EMBL/GenBank/DDBJ databases">
        <authorList>
            <person name="Mushtaq Mamoona"/>
        </authorList>
    </citation>
    <scope>NUCLEOTIDE SEQUENCE [LARGE SCALE GENOMIC DNA]</scope>
    <source>
        <strain evidence="2">AN4859/03</strain>
    </source>
</reference>
<evidence type="ECO:0000313" key="1">
    <source>
        <dbReference type="EMBL" id="CRF34807.1"/>
    </source>
</evidence>
<accession>A0A0G4K9E4</accession>
<protein>
    <submittedName>
        <fullName evidence="1">Uncharacterized protein</fullName>
    </submittedName>
</protein>
<dbReference type="Proteomes" id="UP000043763">
    <property type="component" value="Unassembled WGS sequence"/>
</dbReference>
<dbReference type="AlphaFoldDB" id="A0A0G4K9E4"/>
<dbReference type="EMBL" id="CVLB01000002">
    <property type="protein sequence ID" value="CRF34807.1"/>
    <property type="molecule type" value="Genomic_DNA"/>
</dbReference>
<name>A0A0G4K9E4_9SPIR</name>
<dbReference type="RefSeq" id="WP_048595422.1">
    <property type="nucleotide sequence ID" value="NZ_CVLB01000002.1"/>
</dbReference>
<proteinExistence type="predicted"/>
<dbReference type="OrthoDB" id="308040at2"/>
<sequence length="96" mass="11053">MAQKQKIELNFSDVDDFHFKKTLKGYMLKIADDHYVIGNEDLAIKATGKTPKEAAEMLKEQFIVLANDIMYKSKYAPLSERERKKVNIINSICDIV</sequence>
<gene>
    <name evidence="1" type="ORF">BRSU_2259</name>
</gene>
<organism evidence="1 2">
    <name type="scientific">Brachyspira suanatina</name>
    <dbReference type="NCBI Taxonomy" id="381802"/>
    <lineage>
        <taxon>Bacteria</taxon>
        <taxon>Pseudomonadati</taxon>
        <taxon>Spirochaetota</taxon>
        <taxon>Spirochaetia</taxon>
        <taxon>Brachyspirales</taxon>
        <taxon>Brachyspiraceae</taxon>
        <taxon>Brachyspira</taxon>
    </lineage>
</organism>
<evidence type="ECO:0000313" key="2">
    <source>
        <dbReference type="Proteomes" id="UP000043763"/>
    </source>
</evidence>